<proteinExistence type="predicted"/>
<feature type="transmembrane region" description="Helical" evidence="1">
    <location>
        <begin position="211"/>
        <end position="231"/>
    </location>
</feature>
<evidence type="ECO:0000256" key="1">
    <source>
        <dbReference type="SAM" id="Phobius"/>
    </source>
</evidence>
<accession>A0A401US37</accession>
<keyword evidence="1" id="KW-0812">Transmembrane</keyword>
<feature type="transmembrane region" description="Helical" evidence="1">
    <location>
        <begin position="9"/>
        <end position="29"/>
    </location>
</feature>
<name>A0A401US37_9CLOT</name>
<feature type="transmembrane region" description="Helical" evidence="1">
    <location>
        <begin position="41"/>
        <end position="62"/>
    </location>
</feature>
<reference evidence="2 3" key="1">
    <citation type="submission" date="2018-11" db="EMBL/GenBank/DDBJ databases">
        <title>Genome sequencing and assembly of Clostridium tagluense strain A121.</title>
        <authorList>
            <person name="Murakami T."/>
            <person name="Segawa T."/>
            <person name="Shcherbakova V.A."/>
            <person name="Mori H."/>
            <person name="Yoshimura Y."/>
        </authorList>
    </citation>
    <scope>NUCLEOTIDE SEQUENCE [LARGE SCALE GENOMIC DNA]</scope>
    <source>
        <strain evidence="2 3">A121</strain>
    </source>
</reference>
<feature type="transmembrane region" description="Helical" evidence="1">
    <location>
        <begin position="74"/>
        <end position="95"/>
    </location>
</feature>
<dbReference type="RefSeq" id="WP_125005020.1">
    <property type="nucleotide sequence ID" value="NZ_BHYK01000032.1"/>
</dbReference>
<dbReference type="AlphaFoldDB" id="A0A401US37"/>
<keyword evidence="1" id="KW-1133">Transmembrane helix</keyword>
<sequence length="282" mass="32822">MQDTKKRTIISLILSLFYYLILAFYNFVVYMAYNNNNNKDIILMAILCTLVVIPLFLFSTFFIKNEYKIITGKVTDFIGYHFWIHIIVYFITIYISTINKTLSKSSFIVSITIIGVAILLTKYFSDEIYKETNNLPYENENKILELTFQNATIFGLLAFILCFFIFTGIVIGGKNIIALVIIAPFFIGVLILNYIKVKLIDKYKIVNPKRVLFFDNIILIINILIAFYFSHSNLLVLNVVQKYFHMSFLSPIFFGLMLLPMIITNKKIGNEWTRLKTMNLDV</sequence>
<evidence type="ECO:0000313" key="3">
    <source>
        <dbReference type="Proteomes" id="UP000287872"/>
    </source>
</evidence>
<feature type="transmembrane region" description="Helical" evidence="1">
    <location>
        <begin position="176"/>
        <end position="195"/>
    </location>
</feature>
<keyword evidence="3" id="KW-1185">Reference proteome</keyword>
<protein>
    <submittedName>
        <fullName evidence="2">Uncharacterized protein</fullName>
    </submittedName>
</protein>
<organism evidence="2 3">
    <name type="scientific">Clostridium tagluense</name>
    <dbReference type="NCBI Taxonomy" id="360422"/>
    <lineage>
        <taxon>Bacteria</taxon>
        <taxon>Bacillati</taxon>
        <taxon>Bacillota</taxon>
        <taxon>Clostridia</taxon>
        <taxon>Eubacteriales</taxon>
        <taxon>Clostridiaceae</taxon>
        <taxon>Clostridium</taxon>
    </lineage>
</organism>
<keyword evidence="1" id="KW-0472">Membrane</keyword>
<gene>
    <name evidence="2" type="ORF">Ctaglu_39950</name>
</gene>
<comment type="caution">
    <text evidence="2">The sequence shown here is derived from an EMBL/GenBank/DDBJ whole genome shotgun (WGS) entry which is preliminary data.</text>
</comment>
<feature type="transmembrane region" description="Helical" evidence="1">
    <location>
        <begin position="146"/>
        <end position="170"/>
    </location>
</feature>
<feature type="transmembrane region" description="Helical" evidence="1">
    <location>
        <begin position="107"/>
        <end position="125"/>
    </location>
</feature>
<dbReference type="Proteomes" id="UP000287872">
    <property type="component" value="Unassembled WGS sequence"/>
</dbReference>
<evidence type="ECO:0000313" key="2">
    <source>
        <dbReference type="EMBL" id="GCD12372.1"/>
    </source>
</evidence>
<dbReference type="EMBL" id="BHYK01000032">
    <property type="protein sequence ID" value="GCD12372.1"/>
    <property type="molecule type" value="Genomic_DNA"/>
</dbReference>
<feature type="transmembrane region" description="Helical" evidence="1">
    <location>
        <begin position="243"/>
        <end position="264"/>
    </location>
</feature>